<keyword evidence="3" id="KW-1185">Reference proteome</keyword>
<dbReference type="PANTHER" id="PTHR33745:SF8">
    <property type="entry name" value="BLUE-LIGHT PHOTORECEPTOR"/>
    <property type="match status" value="1"/>
</dbReference>
<comment type="caution">
    <text evidence="2">The sequence shown here is derived from an EMBL/GenBank/DDBJ whole genome shotgun (WGS) entry which is preliminary data.</text>
</comment>
<protein>
    <submittedName>
        <fullName evidence="2">Anti-anti-sigma regulatory factor</fullName>
    </submittedName>
</protein>
<name>A0A419V3R4_9BACL</name>
<dbReference type="InterPro" id="IPR051932">
    <property type="entry name" value="Bact_StressResp_Reg"/>
</dbReference>
<evidence type="ECO:0000313" key="2">
    <source>
        <dbReference type="EMBL" id="RKD73153.1"/>
    </source>
</evidence>
<evidence type="ECO:0000259" key="1">
    <source>
        <dbReference type="PROSITE" id="PS50801"/>
    </source>
</evidence>
<dbReference type="InterPro" id="IPR002645">
    <property type="entry name" value="STAS_dom"/>
</dbReference>
<dbReference type="EMBL" id="RAPK01000009">
    <property type="protein sequence ID" value="RKD73153.1"/>
    <property type="molecule type" value="Genomic_DNA"/>
</dbReference>
<reference evidence="2 3" key="1">
    <citation type="submission" date="2018-09" db="EMBL/GenBank/DDBJ databases">
        <title>Genomic Encyclopedia of Archaeal and Bacterial Type Strains, Phase II (KMG-II): from individual species to whole genera.</title>
        <authorList>
            <person name="Goeker M."/>
        </authorList>
    </citation>
    <scope>NUCLEOTIDE SEQUENCE [LARGE SCALE GENOMIC DNA]</scope>
    <source>
        <strain evidence="2 3">DSM 17008</strain>
    </source>
</reference>
<sequence>MAYIGKELYDHFFHNVDEVIGRIVNTTSQNLEHELSQREYDLHHDLLHYLFLKIKEELDEQHSTTAANLDYDPADVLSKQGYSLTYIVMLLSQFRLNVVKEIEGEFQKHGVGILGDAFYFMHRMSDIFDQAIKNSTEHYNIQFQLNLQKLEEELLLLSAPVVPVKKDVSILPLVGSLNEERTDHIIQSVIPDIVESGITILIIDFSGIHKFDSDVASRLSTITDTLELLGIHTVIAGVRPDMARTIIKLGSTVDNIETYRSVKEALEQMVPS</sequence>
<evidence type="ECO:0000313" key="3">
    <source>
        <dbReference type="Proteomes" id="UP000285120"/>
    </source>
</evidence>
<proteinExistence type="predicted"/>
<dbReference type="Gene3D" id="3.30.750.24">
    <property type="entry name" value="STAS domain"/>
    <property type="match status" value="1"/>
</dbReference>
<dbReference type="CDD" id="cd07041">
    <property type="entry name" value="STAS_RsbR_RsbS_like"/>
    <property type="match status" value="1"/>
</dbReference>
<dbReference type="AlphaFoldDB" id="A0A419V3R4"/>
<dbReference type="Pfam" id="PF01740">
    <property type="entry name" value="STAS"/>
    <property type="match status" value="1"/>
</dbReference>
<dbReference type="OrthoDB" id="2677458at2"/>
<dbReference type="InterPro" id="IPR036513">
    <property type="entry name" value="STAS_dom_sf"/>
</dbReference>
<feature type="domain" description="STAS" evidence="1">
    <location>
        <begin position="158"/>
        <end position="269"/>
    </location>
</feature>
<dbReference type="SUPFAM" id="SSF52091">
    <property type="entry name" value="SpoIIaa-like"/>
    <property type="match status" value="1"/>
</dbReference>
<dbReference type="Proteomes" id="UP000285120">
    <property type="component" value="Unassembled WGS sequence"/>
</dbReference>
<dbReference type="PANTHER" id="PTHR33745">
    <property type="entry name" value="RSBT ANTAGONIST PROTEIN RSBS-RELATED"/>
    <property type="match status" value="1"/>
</dbReference>
<organism evidence="2 3">
    <name type="scientific">Sinobaca qinghaiensis</name>
    <dbReference type="NCBI Taxonomy" id="342944"/>
    <lineage>
        <taxon>Bacteria</taxon>
        <taxon>Bacillati</taxon>
        <taxon>Bacillota</taxon>
        <taxon>Bacilli</taxon>
        <taxon>Bacillales</taxon>
        <taxon>Sporolactobacillaceae</taxon>
        <taxon>Sinobaca</taxon>
    </lineage>
</organism>
<gene>
    <name evidence="2" type="ORF">ATL39_2359</name>
</gene>
<dbReference type="PROSITE" id="PS50801">
    <property type="entry name" value="STAS"/>
    <property type="match status" value="1"/>
</dbReference>
<accession>A0A419V3R4</accession>
<dbReference type="RefSeq" id="WP_120193527.1">
    <property type="nucleotide sequence ID" value="NZ_RAPK01000009.1"/>
</dbReference>